<protein>
    <submittedName>
        <fullName evidence="1">Uncharacterized protein</fullName>
    </submittedName>
</protein>
<proteinExistence type="predicted"/>
<evidence type="ECO:0000313" key="1">
    <source>
        <dbReference type="EMBL" id="BCA26810.1"/>
    </source>
</evidence>
<dbReference type="Proteomes" id="UP000501237">
    <property type="component" value="Chromosome"/>
</dbReference>
<reference evidence="1 2" key="1">
    <citation type="journal article" date="2020" name="Microbiol. Resour. Announc.">
        <title>Complete genome sequence of Pseudomonas otitidis strain MrB4, isolated from Lake Biwa in Japan.</title>
        <authorList>
            <person name="Miyazaki K."/>
            <person name="Hase E."/>
            <person name="Maruya T."/>
        </authorList>
    </citation>
    <scope>NUCLEOTIDE SEQUENCE [LARGE SCALE GENOMIC DNA]</scope>
    <source>
        <strain evidence="1 2">MrB4</strain>
    </source>
</reference>
<dbReference type="GeneID" id="57396001"/>
<sequence length="75" mass="8450">MERIRRGLGKLPQQLETFPLAVLRRDVKTLYVALIDTHEKNHGRGIRILEEGGVKVEVGLQENVVGAFLKPYLLG</sequence>
<dbReference type="AlphaFoldDB" id="A0A1I0UPG9"/>
<dbReference type="KEGG" id="poj:PtoMrB4_07870"/>
<accession>A0A1I0UPG9</accession>
<organism evidence="1 2">
    <name type="scientific">Metapseudomonas otitidis</name>
    <dbReference type="NCBI Taxonomy" id="319939"/>
    <lineage>
        <taxon>Bacteria</taxon>
        <taxon>Pseudomonadati</taxon>
        <taxon>Pseudomonadota</taxon>
        <taxon>Gammaproteobacteria</taxon>
        <taxon>Pseudomonadales</taxon>
        <taxon>Pseudomonadaceae</taxon>
        <taxon>Metapseudomonas</taxon>
    </lineage>
</organism>
<dbReference type="EMBL" id="AP022642">
    <property type="protein sequence ID" value="BCA26810.1"/>
    <property type="molecule type" value="Genomic_DNA"/>
</dbReference>
<gene>
    <name evidence="1" type="ORF">PtoMrB4_07870</name>
</gene>
<dbReference type="RefSeq" id="WP_139233696.1">
    <property type="nucleotide sequence ID" value="NZ_AP022642.1"/>
</dbReference>
<name>A0A1I0UPG9_9GAMM</name>
<evidence type="ECO:0000313" key="2">
    <source>
        <dbReference type="Proteomes" id="UP000501237"/>
    </source>
</evidence>